<keyword evidence="5" id="KW-1185">Reference proteome</keyword>
<dbReference type="Gene3D" id="2.70.98.10">
    <property type="match status" value="1"/>
</dbReference>
<dbReference type="CDD" id="cd09019">
    <property type="entry name" value="galactose_mutarotase_like"/>
    <property type="match status" value="1"/>
</dbReference>
<evidence type="ECO:0000313" key="4">
    <source>
        <dbReference type="EMBL" id="ANZ67002.1"/>
    </source>
</evidence>
<sequence>MKTTEEIFDQYQDQDVTAFHLENDNGVRATVLSQGGIIRELSVPTANGQQNLLLEYPHTADYYANPFYVNMMIGPVAGRIKDAQFEVNGKVTSLTPNENGNELHSGAHGFHSVQWEGYTETSDDKATLTLHHKFEDQEGGFPAMTVDVTYTLTNTNTFTVHFAAETTVATTFNPTYHTYFNLNGAESIRDHDLQINGTRHLAVDSEKIPTGDFIENADTPFDFATTTRLGDAIDGMQDTTEKGFDDIYEVRPTGDTHDVVTVSDPANNRAVTLQSKRNGLIVFTANSFTPDMALTVGHGKPYMGIALEAQNLSDATRFENFGDVTLFPGETKYYEIGYHVTF</sequence>
<dbReference type="EMBL" id="CP014924">
    <property type="protein sequence ID" value="ANZ67002.1"/>
    <property type="molecule type" value="Genomic_DNA"/>
</dbReference>
<dbReference type="GO" id="GO:0030246">
    <property type="term" value="F:carbohydrate binding"/>
    <property type="evidence" value="ECO:0007669"/>
    <property type="project" value="InterPro"/>
</dbReference>
<dbReference type="PANTHER" id="PTHR10091">
    <property type="entry name" value="ALDOSE-1-EPIMERASE"/>
    <property type="match status" value="1"/>
</dbReference>
<dbReference type="InterPro" id="IPR047215">
    <property type="entry name" value="Galactose_mutarotase-like"/>
</dbReference>
<protein>
    <recommendedName>
        <fullName evidence="6">Maltose epimerase</fullName>
    </recommendedName>
</protein>
<dbReference type="SUPFAM" id="SSF74650">
    <property type="entry name" value="Galactose mutarotase-like"/>
    <property type="match status" value="1"/>
</dbReference>
<dbReference type="InterPro" id="IPR008183">
    <property type="entry name" value="Aldose_1/G6P_1-epimerase"/>
</dbReference>
<gene>
    <name evidence="4" type="ORF">AYR63_07560</name>
</gene>
<dbReference type="Pfam" id="PF01263">
    <property type="entry name" value="Aldose_epim"/>
    <property type="match status" value="1"/>
</dbReference>
<accession>A0A1B2IY75</accession>
<dbReference type="AlphaFoldDB" id="A0A1B2IY75"/>
<evidence type="ECO:0000313" key="5">
    <source>
        <dbReference type="Proteomes" id="UP000093267"/>
    </source>
</evidence>
<proteinExistence type="inferred from homology"/>
<dbReference type="InterPro" id="IPR011013">
    <property type="entry name" value="Gal_mutarotase_sf_dom"/>
</dbReference>
<dbReference type="Proteomes" id="UP000093267">
    <property type="component" value="Chromosome"/>
</dbReference>
<name>A0A1B2IY75_9LACO</name>
<dbReference type="InterPro" id="IPR014718">
    <property type="entry name" value="GH-type_carb-bd"/>
</dbReference>
<dbReference type="GO" id="GO:0005737">
    <property type="term" value="C:cytoplasm"/>
    <property type="evidence" value="ECO:0007669"/>
    <property type="project" value="TreeGrafter"/>
</dbReference>
<dbReference type="PANTHER" id="PTHR10091:SF0">
    <property type="entry name" value="GALACTOSE MUTAROTASE"/>
    <property type="match status" value="1"/>
</dbReference>
<keyword evidence="3" id="KW-0119">Carbohydrate metabolism</keyword>
<keyword evidence="2" id="KW-0413">Isomerase</keyword>
<evidence type="ECO:0008006" key="6">
    <source>
        <dbReference type="Google" id="ProtNLM"/>
    </source>
</evidence>
<comment type="similarity">
    <text evidence="1">Belongs to the aldose epimerase family.</text>
</comment>
<dbReference type="RefSeq" id="WP_054712473.1">
    <property type="nucleotide sequence ID" value="NZ_CP014912.1"/>
</dbReference>
<evidence type="ECO:0000256" key="1">
    <source>
        <dbReference type="ARBA" id="ARBA00006206"/>
    </source>
</evidence>
<organism evidence="4 5">
    <name type="scientific">Secundilactobacillus paracollinoides</name>
    <dbReference type="NCBI Taxonomy" id="240427"/>
    <lineage>
        <taxon>Bacteria</taxon>
        <taxon>Bacillati</taxon>
        <taxon>Bacillota</taxon>
        <taxon>Bacilli</taxon>
        <taxon>Lactobacillales</taxon>
        <taxon>Lactobacillaceae</taxon>
        <taxon>Secundilactobacillus</taxon>
    </lineage>
</organism>
<evidence type="ECO:0000256" key="2">
    <source>
        <dbReference type="ARBA" id="ARBA00023235"/>
    </source>
</evidence>
<dbReference type="STRING" id="240427.AYR62_10640"/>
<dbReference type="GO" id="GO:0033499">
    <property type="term" value="P:galactose catabolic process via UDP-galactose, Leloir pathway"/>
    <property type="evidence" value="ECO:0007669"/>
    <property type="project" value="TreeGrafter"/>
</dbReference>
<reference evidence="4 5" key="1">
    <citation type="submission" date="2016-03" db="EMBL/GenBank/DDBJ databases">
        <title>Pediococcus and Lactobacillus from brewery environment - whole genome sequencing and assembly.</title>
        <authorList>
            <person name="Behr J."/>
            <person name="Geissler A.J."/>
            <person name="Vogel R.F."/>
        </authorList>
    </citation>
    <scope>NUCLEOTIDE SEQUENCE [LARGE SCALE GENOMIC DNA]</scope>
    <source>
        <strain evidence="4 5">TMW 1.1995</strain>
    </source>
</reference>
<dbReference type="OrthoDB" id="9779408at2"/>
<evidence type="ECO:0000256" key="3">
    <source>
        <dbReference type="ARBA" id="ARBA00023277"/>
    </source>
</evidence>
<dbReference type="GO" id="GO:0004034">
    <property type="term" value="F:aldose 1-epimerase activity"/>
    <property type="evidence" value="ECO:0007669"/>
    <property type="project" value="TreeGrafter"/>
</dbReference>
<dbReference type="GO" id="GO:0006006">
    <property type="term" value="P:glucose metabolic process"/>
    <property type="evidence" value="ECO:0007669"/>
    <property type="project" value="TreeGrafter"/>
</dbReference>